<evidence type="ECO:0000259" key="3">
    <source>
        <dbReference type="Pfam" id="PF01556"/>
    </source>
</evidence>
<feature type="compositionally biased region" description="Polar residues" evidence="2">
    <location>
        <begin position="141"/>
        <end position="171"/>
    </location>
</feature>
<accession>A0ABR0VB54</accession>
<feature type="domain" description="Chaperone DnaJ C-terminal" evidence="3">
    <location>
        <begin position="231"/>
        <end position="388"/>
    </location>
</feature>
<proteinExistence type="predicted"/>
<comment type="caution">
    <text evidence="4">The sequence shown here is derived from an EMBL/GenBank/DDBJ whole genome shotgun (WGS) entry which is preliminary data.</text>
</comment>
<dbReference type="Gene3D" id="2.60.260.20">
    <property type="entry name" value="Urease metallochaperone UreE, N-terminal domain"/>
    <property type="match status" value="2"/>
</dbReference>
<evidence type="ECO:0000256" key="2">
    <source>
        <dbReference type="SAM" id="MobiDB-lite"/>
    </source>
</evidence>
<name>A0ABR0VB54_REHGL</name>
<dbReference type="EMBL" id="JABTTQ020001270">
    <property type="protein sequence ID" value="KAK6132291.1"/>
    <property type="molecule type" value="Genomic_DNA"/>
</dbReference>
<feature type="region of interest" description="Disordered" evidence="2">
    <location>
        <begin position="88"/>
        <end position="223"/>
    </location>
</feature>
<keyword evidence="1" id="KW-0143">Chaperone</keyword>
<dbReference type="InterPro" id="IPR002939">
    <property type="entry name" value="DnaJ_C"/>
</dbReference>
<dbReference type="CDD" id="cd10747">
    <property type="entry name" value="DnaJ_C"/>
    <property type="match status" value="1"/>
</dbReference>
<sequence>MGKWQDQVHEDSKGHGQVNINKDRTMVLYKPGSHEAEMDAQNIVVSTNARDLFHILGFGSICKACKSLISKCFPEKKTIFFKKMGNITKPKSTQEDNKTNRYKNQTSLNRKSDRRNDDIGLNSPKASFRRRSCDDHMKRSPQWSPPVQTSPLSRTVSHGPSTPFMRSTSRKTAPARASSLLRTMSMSQRNSVDASSASAFPRALSRSASRTGSTPILYTNSNGLMKPPAMEQQLDCTLEELCFGCVKKIKITRDAITDNGQIVEEDEVFTIKVKPGWKKGTKITFEGMGSEIPGTDPADVIFTIAENKHPTFTRQEDDLELRVEISLVEALTGCGLPIQLLGGQIMNLTIDDVIHPGYKEIIAGQGMPKQNDPTTRGNLIVTFSIKFPKELTEEQRSDAASILQHAC</sequence>
<protein>
    <recommendedName>
        <fullName evidence="3">Chaperone DnaJ C-terminal domain-containing protein</fullName>
    </recommendedName>
</protein>
<evidence type="ECO:0000313" key="4">
    <source>
        <dbReference type="EMBL" id="KAK6132291.1"/>
    </source>
</evidence>
<dbReference type="Proteomes" id="UP001318860">
    <property type="component" value="Unassembled WGS sequence"/>
</dbReference>
<feature type="compositionally biased region" description="Polar residues" evidence="2">
    <location>
        <begin position="180"/>
        <end position="198"/>
    </location>
</feature>
<evidence type="ECO:0000313" key="5">
    <source>
        <dbReference type="Proteomes" id="UP001318860"/>
    </source>
</evidence>
<dbReference type="PANTHER" id="PTHR24078:SF522">
    <property type="entry name" value="DNAJ CHAPERONE C-TERMINAL DOMAIN-CONTAINING PROTEIN"/>
    <property type="match status" value="1"/>
</dbReference>
<keyword evidence="5" id="KW-1185">Reference proteome</keyword>
<dbReference type="InterPro" id="IPR008971">
    <property type="entry name" value="HSP40/DnaJ_pept-bd"/>
</dbReference>
<reference evidence="4 5" key="1">
    <citation type="journal article" date="2021" name="Comput. Struct. Biotechnol. J.">
        <title>De novo genome assembly of the potent medicinal plant Rehmannia glutinosa using nanopore technology.</title>
        <authorList>
            <person name="Ma L."/>
            <person name="Dong C."/>
            <person name="Song C."/>
            <person name="Wang X."/>
            <person name="Zheng X."/>
            <person name="Niu Y."/>
            <person name="Chen S."/>
            <person name="Feng W."/>
        </authorList>
    </citation>
    <scope>NUCLEOTIDE SEQUENCE [LARGE SCALE GENOMIC DNA]</scope>
    <source>
        <strain evidence="4">DH-2019</strain>
    </source>
</reference>
<dbReference type="SUPFAM" id="SSF49493">
    <property type="entry name" value="HSP40/DnaJ peptide-binding domain"/>
    <property type="match status" value="2"/>
</dbReference>
<dbReference type="PANTHER" id="PTHR24078">
    <property type="entry name" value="DNAJ HOMOLOG SUBFAMILY C MEMBER"/>
    <property type="match status" value="1"/>
</dbReference>
<dbReference type="InterPro" id="IPR051339">
    <property type="entry name" value="DnaJ_subfamily_B"/>
</dbReference>
<evidence type="ECO:0000256" key="1">
    <source>
        <dbReference type="ARBA" id="ARBA00023186"/>
    </source>
</evidence>
<dbReference type="Pfam" id="PF01556">
    <property type="entry name" value="DnaJ_C"/>
    <property type="match status" value="1"/>
</dbReference>
<organism evidence="4 5">
    <name type="scientific">Rehmannia glutinosa</name>
    <name type="common">Chinese foxglove</name>
    <dbReference type="NCBI Taxonomy" id="99300"/>
    <lineage>
        <taxon>Eukaryota</taxon>
        <taxon>Viridiplantae</taxon>
        <taxon>Streptophyta</taxon>
        <taxon>Embryophyta</taxon>
        <taxon>Tracheophyta</taxon>
        <taxon>Spermatophyta</taxon>
        <taxon>Magnoliopsida</taxon>
        <taxon>eudicotyledons</taxon>
        <taxon>Gunneridae</taxon>
        <taxon>Pentapetalae</taxon>
        <taxon>asterids</taxon>
        <taxon>lamiids</taxon>
        <taxon>Lamiales</taxon>
        <taxon>Orobanchaceae</taxon>
        <taxon>Rehmannieae</taxon>
        <taxon>Rehmannia</taxon>
    </lineage>
</organism>
<gene>
    <name evidence="4" type="ORF">DH2020_033991</name>
</gene>
<feature type="compositionally biased region" description="Polar residues" evidence="2">
    <location>
        <begin position="206"/>
        <end position="223"/>
    </location>
</feature>